<feature type="domain" description="Phospholipid/glycerol acyltransferase" evidence="4">
    <location>
        <begin position="55"/>
        <end position="189"/>
    </location>
</feature>
<dbReference type="CDD" id="cd07989">
    <property type="entry name" value="LPLAT_AGPAT-like"/>
    <property type="match status" value="1"/>
</dbReference>
<dbReference type="KEGG" id="llu:AKJ09_10878"/>
<organism evidence="5 6">
    <name type="scientific">Labilithrix luteola</name>
    <dbReference type="NCBI Taxonomy" id="1391654"/>
    <lineage>
        <taxon>Bacteria</taxon>
        <taxon>Pseudomonadati</taxon>
        <taxon>Myxococcota</taxon>
        <taxon>Polyangia</taxon>
        <taxon>Polyangiales</taxon>
        <taxon>Labilitrichaceae</taxon>
        <taxon>Labilithrix</taxon>
    </lineage>
</organism>
<evidence type="ECO:0000259" key="4">
    <source>
        <dbReference type="SMART" id="SM00563"/>
    </source>
</evidence>
<dbReference type="STRING" id="1391654.AKJ09_10878"/>
<name>A0A0K1QFM8_9BACT</name>
<protein>
    <recommendedName>
        <fullName evidence="4">Phospholipid/glycerol acyltransferase domain-containing protein</fullName>
    </recommendedName>
</protein>
<dbReference type="Pfam" id="PF01553">
    <property type="entry name" value="Acyltransferase"/>
    <property type="match status" value="1"/>
</dbReference>
<reference evidence="5 6" key="1">
    <citation type="submission" date="2015-08" db="EMBL/GenBank/DDBJ databases">
        <authorList>
            <person name="Babu N.S."/>
            <person name="Beckwith C.J."/>
            <person name="Beseler K.G."/>
            <person name="Brison A."/>
            <person name="Carone J.V."/>
            <person name="Caskin T.P."/>
            <person name="Diamond M."/>
            <person name="Durham M.E."/>
            <person name="Foxe J.M."/>
            <person name="Go M."/>
            <person name="Henderson B.A."/>
            <person name="Jones I.B."/>
            <person name="McGettigan J.A."/>
            <person name="Micheletti S.J."/>
            <person name="Nasrallah M.E."/>
            <person name="Ortiz D."/>
            <person name="Piller C.R."/>
            <person name="Privatt S.R."/>
            <person name="Schneider S.L."/>
            <person name="Sharp S."/>
            <person name="Smith T.C."/>
            <person name="Stanton J.D."/>
            <person name="Ullery H.E."/>
            <person name="Wilson R.J."/>
            <person name="Serrano M.G."/>
            <person name="Buck G."/>
            <person name="Lee V."/>
            <person name="Wang Y."/>
            <person name="Carvalho R."/>
            <person name="Voegtly L."/>
            <person name="Shi R."/>
            <person name="Duckworth R."/>
            <person name="Johnson A."/>
            <person name="Loviza R."/>
            <person name="Walstead R."/>
            <person name="Shah Z."/>
            <person name="Kiflezghi M."/>
            <person name="Wade K."/>
            <person name="Ball S.L."/>
            <person name="Bradley K.W."/>
            <person name="Asai D.J."/>
            <person name="Bowman C.A."/>
            <person name="Russell D.A."/>
            <person name="Pope W.H."/>
            <person name="Jacobs-Sera D."/>
            <person name="Hendrix R.W."/>
            <person name="Hatfull G.F."/>
        </authorList>
    </citation>
    <scope>NUCLEOTIDE SEQUENCE [LARGE SCALE GENOMIC DNA]</scope>
    <source>
        <strain evidence="5 6">DSM 27648</strain>
    </source>
</reference>
<comment type="pathway">
    <text evidence="1">Lipid metabolism.</text>
</comment>
<dbReference type="EMBL" id="CP012333">
    <property type="protein sequence ID" value="AKV04215.1"/>
    <property type="molecule type" value="Genomic_DNA"/>
</dbReference>
<evidence type="ECO:0000256" key="2">
    <source>
        <dbReference type="ARBA" id="ARBA00022679"/>
    </source>
</evidence>
<dbReference type="AlphaFoldDB" id="A0A0K1QFM8"/>
<dbReference type="PANTHER" id="PTHR10434">
    <property type="entry name" value="1-ACYL-SN-GLYCEROL-3-PHOSPHATE ACYLTRANSFERASE"/>
    <property type="match status" value="1"/>
</dbReference>
<evidence type="ECO:0000313" key="5">
    <source>
        <dbReference type="EMBL" id="AKV04215.1"/>
    </source>
</evidence>
<evidence type="ECO:0000256" key="1">
    <source>
        <dbReference type="ARBA" id="ARBA00005189"/>
    </source>
</evidence>
<proteinExistence type="predicted"/>
<dbReference type="SUPFAM" id="SSF69593">
    <property type="entry name" value="Glycerol-3-phosphate (1)-acyltransferase"/>
    <property type="match status" value="1"/>
</dbReference>
<dbReference type="GO" id="GO:0003841">
    <property type="term" value="F:1-acylglycerol-3-phosphate O-acyltransferase activity"/>
    <property type="evidence" value="ECO:0007669"/>
    <property type="project" value="TreeGrafter"/>
</dbReference>
<evidence type="ECO:0000256" key="3">
    <source>
        <dbReference type="ARBA" id="ARBA00023315"/>
    </source>
</evidence>
<keyword evidence="3" id="KW-0012">Acyltransferase</keyword>
<dbReference type="SMART" id="SM00563">
    <property type="entry name" value="PlsC"/>
    <property type="match status" value="1"/>
</dbReference>
<accession>A0A0K1QFM8</accession>
<keyword evidence="2" id="KW-0808">Transferase</keyword>
<dbReference type="InterPro" id="IPR002123">
    <property type="entry name" value="Plipid/glycerol_acylTrfase"/>
</dbReference>
<evidence type="ECO:0000313" key="6">
    <source>
        <dbReference type="Proteomes" id="UP000064967"/>
    </source>
</evidence>
<keyword evidence="6" id="KW-1185">Reference proteome</keyword>
<dbReference type="Proteomes" id="UP000064967">
    <property type="component" value="Chromosome"/>
</dbReference>
<gene>
    <name evidence="5" type="ORF">AKJ09_10878</name>
</gene>
<sequence length="292" mass="32222">MAFNVADLLSQPKLSPVSAAWNSVVMGALIWSCGSRRLNVHGLEHLSALGKKDSVMLVANHRSFFDFFSITAILYWRTQLTKRIFFPVRSSFFYDHPLGPPVNFAMSGMRMFPPVMREKEKKAFNHYSVARCIEELNRSDVGTVLGLHPEGTRNKGADPYAFLPAQPGVGRIALGCIRARVIPVFVLGMGQSIPGEVRMNVLAADENPVDMYFGPPIDFTDLKPKANMLTTQKLASERCLDAIRSLADQQRRHAAIRDGRDPDAIEPLPRSRVRVRGGANAVEASANESASA</sequence>
<dbReference type="PANTHER" id="PTHR10434:SF11">
    <property type="entry name" value="1-ACYL-SN-GLYCEROL-3-PHOSPHATE ACYLTRANSFERASE"/>
    <property type="match status" value="1"/>
</dbReference>
<dbReference type="GO" id="GO:0006654">
    <property type="term" value="P:phosphatidic acid biosynthetic process"/>
    <property type="evidence" value="ECO:0007669"/>
    <property type="project" value="TreeGrafter"/>
</dbReference>